<feature type="non-terminal residue" evidence="1">
    <location>
        <position position="1"/>
    </location>
</feature>
<dbReference type="Proteomes" id="UP000789525">
    <property type="component" value="Unassembled WGS sequence"/>
</dbReference>
<proteinExistence type="predicted"/>
<sequence>FDGTTLFNQKNPIRIGYGSIFTMRFKLPAGVKPEIRASLINLGFQTHSAHMSQRYVELKVLQVITVGNGIFLANIQSPPRANVMPPGRVYVFLMHRGTPANTACEVLIG</sequence>
<protein>
    <submittedName>
        <fullName evidence="1">5818_t:CDS:1</fullName>
    </submittedName>
</protein>
<evidence type="ECO:0000313" key="2">
    <source>
        <dbReference type="Proteomes" id="UP000789525"/>
    </source>
</evidence>
<accession>A0ACA9NJB0</accession>
<gene>
    <name evidence="1" type="ORF">ACOLOM_LOCUS8502</name>
</gene>
<keyword evidence="2" id="KW-1185">Reference proteome</keyword>
<organism evidence="1 2">
    <name type="scientific">Acaulospora colombiana</name>
    <dbReference type="NCBI Taxonomy" id="27376"/>
    <lineage>
        <taxon>Eukaryota</taxon>
        <taxon>Fungi</taxon>
        <taxon>Fungi incertae sedis</taxon>
        <taxon>Mucoromycota</taxon>
        <taxon>Glomeromycotina</taxon>
        <taxon>Glomeromycetes</taxon>
        <taxon>Diversisporales</taxon>
        <taxon>Acaulosporaceae</taxon>
        <taxon>Acaulospora</taxon>
    </lineage>
</organism>
<reference evidence="1" key="1">
    <citation type="submission" date="2021-06" db="EMBL/GenBank/DDBJ databases">
        <authorList>
            <person name="Kallberg Y."/>
            <person name="Tangrot J."/>
            <person name="Rosling A."/>
        </authorList>
    </citation>
    <scope>NUCLEOTIDE SEQUENCE</scope>
    <source>
        <strain evidence="1">CL356</strain>
    </source>
</reference>
<evidence type="ECO:0000313" key="1">
    <source>
        <dbReference type="EMBL" id="CAG8658570.1"/>
    </source>
</evidence>
<name>A0ACA9NJB0_9GLOM</name>
<dbReference type="EMBL" id="CAJVPT010022134">
    <property type="protein sequence ID" value="CAG8658570.1"/>
    <property type="molecule type" value="Genomic_DNA"/>
</dbReference>
<comment type="caution">
    <text evidence="1">The sequence shown here is derived from an EMBL/GenBank/DDBJ whole genome shotgun (WGS) entry which is preliminary data.</text>
</comment>